<gene>
    <name evidence="5" type="primary">hypA</name>
    <name evidence="6" type="ORF">ACFQ16_27645</name>
</gene>
<proteinExistence type="inferred from homology"/>
<keyword evidence="2 5" id="KW-0533">Nickel</keyword>
<accession>A0ABW3G0C8</accession>
<comment type="function">
    <text evidence="5">Involved in the maturation of [NiFe] hydrogenases. Required for nickel insertion into the metal center of the hydrogenase.</text>
</comment>
<dbReference type="HAMAP" id="MF_00213">
    <property type="entry name" value="HypA_HybF"/>
    <property type="match status" value="1"/>
</dbReference>
<keyword evidence="3 5" id="KW-0479">Metal-binding</keyword>
<evidence type="ECO:0000256" key="1">
    <source>
        <dbReference type="ARBA" id="ARBA00010748"/>
    </source>
</evidence>
<name>A0ABW3G0C8_9PSEU</name>
<dbReference type="EMBL" id="JBHTIW010000036">
    <property type="protein sequence ID" value="MFD0923533.1"/>
    <property type="molecule type" value="Genomic_DNA"/>
</dbReference>
<dbReference type="PROSITE" id="PS01249">
    <property type="entry name" value="HYPA"/>
    <property type="match status" value="1"/>
</dbReference>
<dbReference type="Pfam" id="PF01155">
    <property type="entry name" value="HypA"/>
    <property type="match status" value="1"/>
</dbReference>
<dbReference type="Gene3D" id="3.30.2320.80">
    <property type="match status" value="1"/>
</dbReference>
<dbReference type="PANTHER" id="PTHR34535">
    <property type="entry name" value="HYDROGENASE MATURATION FACTOR HYPA"/>
    <property type="match status" value="1"/>
</dbReference>
<dbReference type="PANTHER" id="PTHR34535:SF3">
    <property type="entry name" value="HYDROGENASE MATURATION FACTOR HYPA"/>
    <property type="match status" value="1"/>
</dbReference>
<evidence type="ECO:0000313" key="6">
    <source>
        <dbReference type="EMBL" id="MFD0923533.1"/>
    </source>
</evidence>
<evidence type="ECO:0000313" key="7">
    <source>
        <dbReference type="Proteomes" id="UP001597018"/>
    </source>
</evidence>
<dbReference type="Proteomes" id="UP001597018">
    <property type="component" value="Unassembled WGS sequence"/>
</dbReference>
<feature type="binding site" evidence="5">
    <location>
        <position position="2"/>
    </location>
    <ligand>
        <name>Ni(2+)</name>
        <dbReference type="ChEBI" id="CHEBI:49786"/>
    </ligand>
</feature>
<comment type="caution">
    <text evidence="6">The sequence shown here is derived from an EMBL/GenBank/DDBJ whole genome shotgun (WGS) entry which is preliminary data.</text>
</comment>
<dbReference type="InterPro" id="IPR020538">
    <property type="entry name" value="Hydgase_Ni_incorp_HypA/HybF_CS"/>
</dbReference>
<keyword evidence="4 5" id="KW-0862">Zinc</keyword>
<comment type="similarity">
    <text evidence="1 5">Belongs to the HypA/HybF family.</text>
</comment>
<feature type="binding site" evidence="5">
    <location>
        <position position="88"/>
    </location>
    <ligand>
        <name>Zn(2+)</name>
        <dbReference type="ChEBI" id="CHEBI:29105"/>
    </ligand>
</feature>
<dbReference type="InterPro" id="IPR000688">
    <property type="entry name" value="HypA/HybF"/>
</dbReference>
<feature type="binding site" evidence="5">
    <location>
        <position position="70"/>
    </location>
    <ligand>
        <name>Zn(2+)</name>
        <dbReference type="ChEBI" id="CHEBI:29105"/>
    </ligand>
</feature>
<reference evidence="7" key="1">
    <citation type="journal article" date="2019" name="Int. J. Syst. Evol. Microbiol.">
        <title>The Global Catalogue of Microorganisms (GCM) 10K type strain sequencing project: providing services to taxonomists for standard genome sequencing and annotation.</title>
        <authorList>
            <consortium name="The Broad Institute Genomics Platform"/>
            <consortium name="The Broad Institute Genome Sequencing Center for Infectious Disease"/>
            <person name="Wu L."/>
            <person name="Ma J."/>
        </authorList>
    </citation>
    <scope>NUCLEOTIDE SEQUENCE [LARGE SCALE GENOMIC DNA]</scope>
    <source>
        <strain evidence="7">CCUG 56401</strain>
    </source>
</reference>
<feature type="binding site" evidence="5">
    <location>
        <position position="86"/>
    </location>
    <ligand>
        <name>Zn(2+)</name>
        <dbReference type="ChEBI" id="CHEBI:29105"/>
    </ligand>
</feature>
<evidence type="ECO:0000256" key="4">
    <source>
        <dbReference type="ARBA" id="ARBA00022833"/>
    </source>
</evidence>
<evidence type="ECO:0000256" key="3">
    <source>
        <dbReference type="ARBA" id="ARBA00022723"/>
    </source>
</evidence>
<dbReference type="RefSeq" id="WP_263247106.1">
    <property type="nucleotide sequence ID" value="NZ_BAABLT010000012.1"/>
</dbReference>
<evidence type="ECO:0000256" key="2">
    <source>
        <dbReference type="ARBA" id="ARBA00022596"/>
    </source>
</evidence>
<sequence>MHELGIAQSIVEAVLDAVDGPRITRLELQIGKLSGVVADALRFCFDLVTEGTALQGARLDIVEVPGRGDCRACGASFELEDLIVLCACGSADVQIGSGQELRIAAVDVE</sequence>
<organism evidence="6 7">
    <name type="scientific">Saccharopolyspora rosea</name>
    <dbReference type="NCBI Taxonomy" id="524884"/>
    <lineage>
        <taxon>Bacteria</taxon>
        <taxon>Bacillati</taxon>
        <taxon>Actinomycetota</taxon>
        <taxon>Actinomycetes</taxon>
        <taxon>Pseudonocardiales</taxon>
        <taxon>Pseudonocardiaceae</taxon>
        <taxon>Saccharopolyspora</taxon>
    </lineage>
</organism>
<dbReference type="PIRSF" id="PIRSF004761">
    <property type="entry name" value="Hydrgn_mat_HypA"/>
    <property type="match status" value="1"/>
</dbReference>
<feature type="binding site" evidence="5">
    <location>
        <position position="73"/>
    </location>
    <ligand>
        <name>Zn(2+)</name>
        <dbReference type="ChEBI" id="CHEBI:29105"/>
    </ligand>
</feature>
<evidence type="ECO:0000256" key="5">
    <source>
        <dbReference type="HAMAP-Rule" id="MF_00213"/>
    </source>
</evidence>
<protein>
    <recommendedName>
        <fullName evidence="5">Hydrogenase maturation factor HypA</fullName>
    </recommendedName>
</protein>
<keyword evidence="7" id="KW-1185">Reference proteome</keyword>